<dbReference type="SUPFAM" id="SSF55729">
    <property type="entry name" value="Acyl-CoA N-acyltransferases (Nat)"/>
    <property type="match status" value="1"/>
</dbReference>
<evidence type="ECO:0000259" key="1">
    <source>
        <dbReference type="PROSITE" id="PS51186"/>
    </source>
</evidence>
<dbReference type="CDD" id="cd04301">
    <property type="entry name" value="NAT_SF"/>
    <property type="match status" value="1"/>
</dbReference>
<dbReference type="InterPro" id="IPR016181">
    <property type="entry name" value="Acyl_CoA_acyltransferase"/>
</dbReference>
<proteinExistence type="predicted"/>
<dbReference type="Pfam" id="PF00583">
    <property type="entry name" value="Acetyltransf_1"/>
    <property type="match status" value="1"/>
</dbReference>
<dbReference type="Proteomes" id="UP000509303">
    <property type="component" value="Chromosome"/>
</dbReference>
<dbReference type="InterPro" id="IPR052523">
    <property type="entry name" value="Trichothecene_AcTrans"/>
</dbReference>
<protein>
    <submittedName>
        <fullName evidence="2">GNAT family N-acetyltransferase</fullName>
    </submittedName>
</protein>
<keyword evidence="2" id="KW-0808">Transferase</keyword>
<evidence type="ECO:0000313" key="2">
    <source>
        <dbReference type="EMBL" id="QKW54992.1"/>
    </source>
</evidence>
<name>A0A7H8NKL6_9ACTN</name>
<dbReference type="InterPro" id="IPR000182">
    <property type="entry name" value="GNAT_dom"/>
</dbReference>
<dbReference type="RefSeq" id="WP_176166629.1">
    <property type="nucleotide sequence ID" value="NZ_CP054929.1"/>
</dbReference>
<evidence type="ECO:0000313" key="3">
    <source>
        <dbReference type="Proteomes" id="UP000509303"/>
    </source>
</evidence>
<dbReference type="GO" id="GO:0016747">
    <property type="term" value="F:acyltransferase activity, transferring groups other than amino-acyl groups"/>
    <property type="evidence" value="ECO:0007669"/>
    <property type="project" value="InterPro"/>
</dbReference>
<gene>
    <name evidence="2" type="ORF">HUT08_35000</name>
</gene>
<dbReference type="Gene3D" id="3.40.630.30">
    <property type="match status" value="1"/>
</dbReference>
<dbReference type="PANTHER" id="PTHR42791:SF1">
    <property type="entry name" value="N-ACETYLTRANSFERASE DOMAIN-CONTAINING PROTEIN"/>
    <property type="match status" value="1"/>
</dbReference>
<sequence>MERNLAEHACFPHRDLPGATVTETPDLLIADSGLPDDTFNIVTLARFAPDRAAARIAETTEALTRTGRPFSWWVGPLGEPDDLSRHLAAAGWPPSERETAMWATLDERLPRPSADDLTLVRVGTPAQLADYATVLAALWDPPAATVERFYERARPWVLGAHSPARYLVGYVGGQAVCSAEVFLHADVAGIYNIATLATHRKRGYGRASTLAALHTAREEGHATVVLQASAEGESVYRNLGFRACGHFTEHALTP</sequence>
<keyword evidence="3" id="KW-1185">Reference proteome</keyword>
<dbReference type="PROSITE" id="PS51186">
    <property type="entry name" value="GNAT"/>
    <property type="match status" value="1"/>
</dbReference>
<dbReference type="AlphaFoldDB" id="A0A7H8NKL6"/>
<dbReference type="PANTHER" id="PTHR42791">
    <property type="entry name" value="GNAT FAMILY ACETYLTRANSFERASE"/>
    <property type="match status" value="1"/>
</dbReference>
<reference evidence="2 3" key="1">
    <citation type="submission" date="2020-06" db="EMBL/GenBank/DDBJ databases">
        <title>Genome mining for natural products.</title>
        <authorList>
            <person name="Zhang B."/>
            <person name="Shi J."/>
            <person name="Ge H."/>
        </authorList>
    </citation>
    <scope>NUCLEOTIDE SEQUENCE [LARGE SCALE GENOMIC DNA]</scope>
    <source>
        <strain evidence="2 3">NA00687</strain>
    </source>
</reference>
<dbReference type="EMBL" id="CP054929">
    <property type="protein sequence ID" value="QKW54992.1"/>
    <property type="molecule type" value="Genomic_DNA"/>
</dbReference>
<organism evidence="2 3">
    <name type="scientific">Streptomyces buecherae</name>
    <dbReference type="NCBI Taxonomy" id="2763006"/>
    <lineage>
        <taxon>Bacteria</taxon>
        <taxon>Bacillati</taxon>
        <taxon>Actinomycetota</taxon>
        <taxon>Actinomycetes</taxon>
        <taxon>Kitasatosporales</taxon>
        <taxon>Streptomycetaceae</taxon>
        <taxon>Streptomyces</taxon>
    </lineage>
</organism>
<feature type="domain" description="N-acetyltransferase" evidence="1">
    <location>
        <begin position="118"/>
        <end position="254"/>
    </location>
</feature>
<accession>A0A7H8NKL6</accession>